<gene>
    <name evidence="8" type="primary">LOC115954426</name>
</gene>
<dbReference type="InterPro" id="IPR012967">
    <property type="entry name" value="COMT_dimerisation"/>
</dbReference>
<keyword evidence="9" id="KW-1185">Reference proteome</keyword>
<proteinExistence type="inferred from homology"/>
<reference evidence="8" key="2">
    <citation type="submission" date="2021-01" db="UniProtKB">
        <authorList>
            <consortium name="EnsemblPlants"/>
        </authorList>
    </citation>
    <scope>IDENTIFICATION</scope>
</reference>
<feature type="domain" description="O-methyltransferase C-terminal" evidence="6">
    <location>
        <begin position="131"/>
        <end position="335"/>
    </location>
</feature>
<sequence>MDAKEAEAELQGQADIWKYMLSFADSMAVKCAVELRIADIINLHGGPMTLSQIVARIPNTDDALSLNISYLTRIMRLLVRRKIFSAHQTSEGDEETLYGLTHSSKWLLHDSKMSLAPMVLLEAHPWLVGPWHTLSQCVKDGGLAFEKANGREIWDFASENPGFNKLFNDGMACTARITMNAILCEYKDGFGSVRSLVDVGGGTGSGLAEIVKSYPHIKGINFDLPHVVATAPIYDGITHVGGDMFQAIPNTDAVFMKWIMHDWSDESCVKILKNCRKAILEETGKVIIVDVVLEPEGNDLFDDTGLVFDLVMIAHTSGKERTELEWKKVLEGAGFPRYNIIKIPALQSIIEAYPK</sequence>
<dbReference type="EnsemblPlants" id="QL08p037919:mrna">
    <property type="protein sequence ID" value="QL08p037919:mrna"/>
    <property type="gene ID" value="QL08p037919"/>
</dbReference>
<dbReference type="EMBL" id="LRBV02000008">
    <property type="status" value="NOT_ANNOTATED_CDS"/>
    <property type="molecule type" value="Genomic_DNA"/>
</dbReference>
<dbReference type="KEGG" id="qlo:115954426"/>
<reference evidence="8 9" key="1">
    <citation type="journal article" date="2016" name="G3 (Bethesda)">
        <title>First Draft Assembly and Annotation of the Genome of a California Endemic Oak Quercus lobata Nee (Fagaceae).</title>
        <authorList>
            <person name="Sork V.L."/>
            <person name="Fitz-Gibbon S.T."/>
            <person name="Puiu D."/>
            <person name="Crepeau M."/>
            <person name="Gugger P.F."/>
            <person name="Sherman R."/>
            <person name="Stevens K."/>
            <person name="Langley C.H."/>
            <person name="Pellegrini M."/>
            <person name="Salzberg S.L."/>
        </authorList>
    </citation>
    <scope>NUCLEOTIDE SEQUENCE [LARGE SCALE GENOMIC DNA]</scope>
    <source>
        <strain evidence="8 9">cv. SW786</strain>
    </source>
</reference>
<dbReference type="GO" id="GO:0032259">
    <property type="term" value="P:methylation"/>
    <property type="evidence" value="ECO:0007669"/>
    <property type="project" value="UniProtKB-KW"/>
</dbReference>
<dbReference type="SUPFAM" id="SSF53335">
    <property type="entry name" value="S-adenosyl-L-methionine-dependent methyltransferases"/>
    <property type="match status" value="1"/>
</dbReference>
<dbReference type="InterPro" id="IPR029063">
    <property type="entry name" value="SAM-dependent_MTases_sf"/>
</dbReference>
<evidence type="ECO:0000256" key="4">
    <source>
        <dbReference type="ARBA" id="ARBA00038277"/>
    </source>
</evidence>
<dbReference type="PIRSF" id="PIRSF005739">
    <property type="entry name" value="O-mtase"/>
    <property type="match status" value="1"/>
</dbReference>
<dbReference type="Proteomes" id="UP000594261">
    <property type="component" value="Chromosome 8"/>
</dbReference>
<dbReference type="GeneID" id="115954426"/>
<evidence type="ECO:0000259" key="7">
    <source>
        <dbReference type="Pfam" id="PF08100"/>
    </source>
</evidence>
<keyword evidence="3" id="KW-0949">S-adenosyl-L-methionine</keyword>
<dbReference type="Gene3D" id="3.40.50.150">
    <property type="entry name" value="Vaccinia Virus protein VP39"/>
    <property type="match status" value="1"/>
</dbReference>
<evidence type="ECO:0000256" key="3">
    <source>
        <dbReference type="ARBA" id="ARBA00022691"/>
    </source>
</evidence>
<evidence type="ECO:0000259" key="6">
    <source>
        <dbReference type="Pfam" id="PF00891"/>
    </source>
</evidence>
<organism evidence="8 9">
    <name type="scientific">Quercus lobata</name>
    <name type="common">Valley oak</name>
    <dbReference type="NCBI Taxonomy" id="97700"/>
    <lineage>
        <taxon>Eukaryota</taxon>
        <taxon>Viridiplantae</taxon>
        <taxon>Streptophyta</taxon>
        <taxon>Embryophyta</taxon>
        <taxon>Tracheophyta</taxon>
        <taxon>Spermatophyta</taxon>
        <taxon>Magnoliopsida</taxon>
        <taxon>eudicotyledons</taxon>
        <taxon>Gunneridae</taxon>
        <taxon>Pentapetalae</taxon>
        <taxon>rosids</taxon>
        <taxon>fabids</taxon>
        <taxon>Fagales</taxon>
        <taxon>Fagaceae</taxon>
        <taxon>Quercus</taxon>
    </lineage>
</organism>
<name>A0A7N2MCY8_QUELO</name>
<dbReference type="SUPFAM" id="SSF46785">
    <property type="entry name" value="Winged helix' DNA-binding domain"/>
    <property type="match status" value="1"/>
</dbReference>
<feature type="domain" description="O-methyltransferase dimerisation" evidence="7">
    <location>
        <begin position="17"/>
        <end position="109"/>
    </location>
</feature>
<dbReference type="AlphaFoldDB" id="A0A7N2MCY8"/>
<evidence type="ECO:0000313" key="8">
    <source>
        <dbReference type="EnsemblPlants" id="QL08p037919:mrna"/>
    </source>
</evidence>
<dbReference type="Gene3D" id="1.10.10.10">
    <property type="entry name" value="Winged helix-like DNA-binding domain superfamily/Winged helix DNA-binding domain"/>
    <property type="match status" value="1"/>
</dbReference>
<dbReference type="InterPro" id="IPR001077">
    <property type="entry name" value="COMT_C"/>
</dbReference>
<dbReference type="OrthoDB" id="1606438at2759"/>
<dbReference type="InParanoid" id="A0A7N2MCY8"/>
<dbReference type="InterPro" id="IPR036388">
    <property type="entry name" value="WH-like_DNA-bd_sf"/>
</dbReference>
<dbReference type="Pfam" id="PF00891">
    <property type="entry name" value="Methyltransf_2"/>
    <property type="match status" value="1"/>
</dbReference>
<accession>A0A7N2MCY8</accession>
<dbReference type="GO" id="GO:0008171">
    <property type="term" value="F:O-methyltransferase activity"/>
    <property type="evidence" value="ECO:0007669"/>
    <property type="project" value="InterPro"/>
</dbReference>
<evidence type="ECO:0000256" key="2">
    <source>
        <dbReference type="ARBA" id="ARBA00022679"/>
    </source>
</evidence>
<dbReference type="PANTHER" id="PTHR11746">
    <property type="entry name" value="O-METHYLTRANSFERASE"/>
    <property type="match status" value="1"/>
</dbReference>
<dbReference type="PROSITE" id="PS51683">
    <property type="entry name" value="SAM_OMT_II"/>
    <property type="match status" value="1"/>
</dbReference>
<dbReference type="Pfam" id="PF08100">
    <property type="entry name" value="Dimerisation"/>
    <property type="match status" value="1"/>
</dbReference>
<comment type="similarity">
    <text evidence="4">Belongs to the class I-like SAM-binding methyltransferase superfamily. Cation-independent O-methyltransferase family.</text>
</comment>
<dbReference type="InterPro" id="IPR016461">
    <property type="entry name" value="COMT-like"/>
</dbReference>
<evidence type="ECO:0000256" key="5">
    <source>
        <dbReference type="PIRSR" id="PIRSR005739-1"/>
    </source>
</evidence>
<evidence type="ECO:0000256" key="1">
    <source>
        <dbReference type="ARBA" id="ARBA00022603"/>
    </source>
</evidence>
<keyword evidence="1" id="KW-0489">Methyltransferase</keyword>
<dbReference type="FunFam" id="3.40.50.150:FF:000294">
    <property type="entry name" value="O-methyltransferase family protein"/>
    <property type="match status" value="1"/>
</dbReference>
<feature type="active site" description="Proton acceptor" evidence="5">
    <location>
        <position position="261"/>
    </location>
</feature>
<dbReference type="InterPro" id="IPR036390">
    <property type="entry name" value="WH_DNA-bd_sf"/>
</dbReference>
<dbReference type="OMA" id="ACTARIT"/>
<protein>
    <submittedName>
        <fullName evidence="8">Uncharacterized protein</fullName>
    </submittedName>
</protein>
<dbReference type="RefSeq" id="XP_030928136.1">
    <property type="nucleotide sequence ID" value="XM_031072276.1"/>
</dbReference>
<keyword evidence="2" id="KW-0808">Transferase</keyword>
<evidence type="ECO:0000313" key="9">
    <source>
        <dbReference type="Proteomes" id="UP000594261"/>
    </source>
</evidence>
<dbReference type="Gramene" id="QL08p037919:mrna">
    <property type="protein sequence ID" value="QL08p037919:mrna"/>
    <property type="gene ID" value="QL08p037919"/>
</dbReference>
<dbReference type="GO" id="GO:0046983">
    <property type="term" value="F:protein dimerization activity"/>
    <property type="evidence" value="ECO:0007669"/>
    <property type="project" value="InterPro"/>
</dbReference>